<dbReference type="GO" id="GO:0005886">
    <property type="term" value="C:plasma membrane"/>
    <property type="evidence" value="ECO:0007669"/>
    <property type="project" value="UniProtKB-SubCell"/>
</dbReference>
<dbReference type="Gene3D" id="2.10.25.10">
    <property type="entry name" value="Laminin"/>
    <property type="match status" value="5"/>
</dbReference>
<feature type="domain" description="VWFD" evidence="8">
    <location>
        <begin position="658"/>
        <end position="840"/>
    </location>
</feature>
<keyword evidence="5" id="KW-0472">Membrane</keyword>
<dbReference type="EMBL" id="JAURVH010001522">
    <property type="protein sequence ID" value="KAK5922477.1"/>
    <property type="molecule type" value="Genomic_DNA"/>
</dbReference>
<dbReference type="Pfam" id="PF00094">
    <property type="entry name" value="VWD"/>
    <property type="match status" value="5"/>
</dbReference>
<evidence type="ECO:0000313" key="10">
    <source>
        <dbReference type="Proteomes" id="UP001331515"/>
    </source>
</evidence>
<feature type="domain" description="VWFD" evidence="8">
    <location>
        <begin position="361"/>
        <end position="555"/>
    </location>
</feature>
<keyword evidence="3" id="KW-0732">Signal</keyword>
<evidence type="ECO:0000256" key="3">
    <source>
        <dbReference type="ARBA" id="ARBA00022729"/>
    </source>
</evidence>
<dbReference type="SMART" id="SM00214">
    <property type="entry name" value="VWC"/>
    <property type="match status" value="3"/>
</dbReference>
<evidence type="ECO:0000256" key="4">
    <source>
        <dbReference type="ARBA" id="ARBA00022737"/>
    </source>
</evidence>
<feature type="domain" description="VWFD" evidence="8">
    <location>
        <begin position="1342"/>
        <end position="1516"/>
    </location>
</feature>
<keyword evidence="6" id="KW-1015">Disulfide bond</keyword>
<dbReference type="InterPro" id="IPR052749">
    <property type="entry name" value="Alpha-tectorin"/>
</dbReference>
<dbReference type="InterPro" id="IPR036084">
    <property type="entry name" value="Ser_inhib-like_sf"/>
</dbReference>
<feature type="domain" description="VWFD" evidence="8">
    <location>
        <begin position="932"/>
        <end position="1136"/>
    </location>
</feature>
<accession>A0AAN8HP44</accession>
<keyword evidence="10" id="KW-1185">Reference proteome</keyword>
<sequence>MYRWRSIHYCALKCPVHSHYEVCAPGCPATCQSLIPPQGCEAQCAEGCSCDEGYILSGDRCVPFSQCGCVYNDRYYRIGQVFYPNGQCQEECKCTQDDEVVCKKFTCGPNEKCKVEDGVQKCHPVGKGVCHASGDPHYHSFDGRTFNFQGTCTYTLSKSCGLEGTHLEAFSVQVENERWNKIMNKMVAVTKLVAVDVYGFTLIMRNNMFGVLVNGVFNYFPVNLNDGAVLVYQEGLRIAAYAFNCHMAGVDVNNWRTPSFCPMKCPANSHYEVCADACSASCAGLTEIAQCSSSCTEGCECDAGFLFNGHACVQETECGCYDNGRSYKPGEVVYEEDCNTKCTCNPETGIVCEKHSCPQSTECMVKKGIRACYNTDPCKDACRVKEKCRVEKGTCKYVISKTCGNLDGLVPFSVTERNDNRGNTAVSFVREVDVSVYGYNITLRKNRVGRVTVDGEQLNLPVQLGEGQGEVSVSQRGHTAVVETDFGLSVSYDWNWKLVIKLPSSYYASVCGLCGNFNGNNGDELQNPAGKAVSSVKDWGKSWQTPDKDEKDPCWDTCEKDCPTCDSNQKKLYESGAFCGGLKAKTNNVFKPCHGKVDPQAFMNNCVYDMCLNKGDKKMLCQALASYSQQCRGEGIIIKDWRKKFGCPMNCQRHSHYAICTSPCQPSCPFPDQKSPCPGACVEACVCDKGHVLSAGQQGLVPFKVTVQNDHRGSKSVSYTRTVTFSIYGITLTISREYPHKVLLNGQLASLPLDYNNELVVFLSGGTAVVETDAGITVTFDWRGRVSVSLPSNYQGAVCGLCGNYNGKAQDDLTMRNGQTSKNGAELGESWQVALVPGCSSVCQGAWCQACSDSHRKKYQAQKYCGIIADLAGPFRDCHSSVDPAPYLEDCVYDACQYHGHQGSVCDAVGVYVSACQSQGITIRSWRTDAFCPMVCPANSHYTLYATGCPVTCASLTSLTTCHRACSEACECDEGYLQSGDTCVPVCDDDKGRLTPFSVTQGNEKYGNGKVAVTKSIAVAVYGYVIYIQQKVPWKVTVDDEILNLPLYLDNGRLRVTQEGRNIIIRTDFGLTVLYDTVYYVEVIMPSTYQGKMCGLCGNYNKNNGDDFRLPGGRKTNSVDDFGKSWVVDMPGNVCGGCGGQCPVCEQAKATLYGKSDSCGFMTAPNGPFKACHSKIDPAAYVSNCVFDVCAVDGNKDNLCNSVQAYALACQSEGVQIQPWRSSSFCPASCPANSHYEVCADTCGGACASFIYPFTCSESCFEGCQCDASFVFDGMQCVPLDNCGCVHNGRYLTVGQADVDKACTSKCVCQASGVVNCEKLTCASGEVCDVREGVRGCHVKQGHCSVSQVGLLTSFDGMSGAIGAQGAFEVASLCNETDKMWFRVVVDVRVCSKGASPTVATLYVFFKETVVTVNSQHVTWVNGRKMSLPSKVTSDISVHISEKTVIIEKPSAVRLTYSLSKEVTVIIDSSLSGKMCGACGNYNNSSKDDMRTADGKITTDVSVVVGSWSAGDFSRW</sequence>
<dbReference type="CDD" id="cd19941">
    <property type="entry name" value="TIL"/>
    <property type="match status" value="5"/>
</dbReference>
<dbReference type="PROSITE" id="PS51233">
    <property type="entry name" value="VWFD"/>
    <property type="match status" value="5"/>
</dbReference>
<dbReference type="InterPro" id="IPR001846">
    <property type="entry name" value="VWF_type-D"/>
</dbReference>
<dbReference type="InterPro" id="IPR014853">
    <property type="entry name" value="VWF/SSPO/ZAN-like_Cys-rich_dom"/>
</dbReference>
<dbReference type="InterPro" id="IPR001007">
    <property type="entry name" value="VWF_dom"/>
</dbReference>
<dbReference type="Proteomes" id="UP001331515">
    <property type="component" value="Unassembled WGS sequence"/>
</dbReference>
<dbReference type="Pfam" id="PF08742">
    <property type="entry name" value="C8"/>
    <property type="match status" value="3"/>
</dbReference>
<comment type="subcellular location">
    <subcellularLocation>
        <location evidence="1">Cell membrane</location>
    </subcellularLocation>
</comment>
<dbReference type="InterPro" id="IPR002919">
    <property type="entry name" value="TIL_dom"/>
</dbReference>
<organism evidence="9 10">
    <name type="scientific">Champsocephalus gunnari</name>
    <name type="common">Mackerel icefish</name>
    <dbReference type="NCBI Taxonomy" id="52237"/>
    <lineage>
        <taxon>Eukaryota</taxon>
        <taxon>Metazoa</taxon>
        <taxon>Chordata</taxon>
        <taxon>Craniata</taxon>
        <taxon>Vertebrata</taxon>
        <taxon>Euteleostomi</taxon>
        <taxon>Actinopterygii</taxon>
        <taxon>Neopterygii</taxon>
        <taxon>Teleostei</taxon>
        <taxon>Neoteleostei</taxon>
        <taxon>Acanthomorphata</taxon>
        <taxon>Eupercaria</taxon>
        <taxon>Perciformes</taxon>
        <taxon>Notothenioidei</taxon>
        <taxon>Channichthyidae</taxon>
        <taxon>Champsocephalus</taxon>
    </lineage>
</organism>
<dbReference type="Pfam" id="PF01826">
    <property type="entry name" value="TIL"/>
    <property type="match status" value="4"/>
</dbReference>
<dbReference type="InterPro" id="IPR025615">
    <property type="entry name" value="TILa_dom"/>
</dbReference>
<feature type="domain" description="VWFD" evidence="8">
    <location>
        <begin position="128"/>
        <end position="319"/>
    </location>
</feature>
<dbReference type="Pfam" id="PF12714">
    <property type="entry name" value="TILa"/>
    <property type="match status" value="3"/>
</dbReference>
<dbReference type="SMART" id="SM00216">
    <property type="entry name" value="VWD"/>
    <property type="match status" value="5"/>
</dbReference>
<dbReference type="PANTHER" id="PTHR46160:SF9">
    <property type="entry name" value="PROTEIN PRY2-RELATED"/>
    <property type="match status" value="1"/>
</dbReference>
<dbReference type="FunFam" id="2.10.25.10:FF:000055">
    <property type="entry name" value="alpha-tectorin isoform X1"/>
    <property type="match status" value="3"/>
</dbReference>
<evidence type="ECO:0000256" key="5">
    <source>
        <dbReference type="ARBA" id="ARBA00023136"/>
    </source>
</evidence>
<keyword evidence="7" id="KW-0325">Glycoprotein</keyword>
<proteinExistence type="predicted"/>
<evidence type="ECO:0000256" key="7">
    <source>
        <dbReference type="ARBA" id="ARBA00023180"/>
    </source>
</evidence>
<protein>
    <recommendedName>
        <fullName evidence="8">VWFD domain-containing protein</fullName>
    </recommendedName>
</protein>
<keyword evidence="4" id="KW-0677">Repeat</keyword>
<evidence type="ECO:0000313" key="9">
    <source>
        <dbReference type="EMBL" id="KAK5922477.1"/>
    </source>
</evidence>
<dbReference type="SMART" id="SM00215">
    <property type="entry name" value="VWC_out"/>
    <property type="match status" value="3"/>
</dbReference>
<evidence type="ECO:0000256" key="1">
    <source>
        <dbReference type="ARBA" id="ARBA00004236"/>
    </source>
</evidence>
<name>A0AAN8HP44_CHAGU</name>
<dbReference type="PANTHER" id="PTHR46160">
    <property type="entry name" value="ALPHA-TECTORIN-RELATED"/>
    <property type="match status" value="1"/>
</dbReference>
<evidence type="ECO:0000256" key="2">
    <source>
        <dbReference type="ARBA" id="ARBA00022475"/>
    </source>
</evidence>
<evidence type="ECO:0000256" key="6">
    <source>
        <dbReference type="ARBA" id="ARBA00023157"/>
    </source>
</evidence>
<keyword evidence="2" id="KW-1003">Cell membrane</keyword>
<reference evidence="9 10" key="1">
    <citation type="journal article" date="2023" name="Mol. Biol. Evol.">
        <title>Genomics of Secondarily Temperate Adaptation in the Only Non-Antarctic Icefish.</title>
        <authorList>
            <person name="Rivera-Colon A.G."/>
            <person name="Rayamajhi N."/>
            <person name="Minhas B.F."/>
            <person name="Madrigal G."/>
            <person name="Bilyk K.T."/>
            <person name="Yoon V."/>
            <person name="Hune M."/>
            <person name="Gregory S."/>
            <person name="Cheng C.H.C."/>
            <person name="Catchen J.M."/>
        </authorList>
    </citation>
    <scope>NUCLEOTIDE SEQUENCE [LARGE SCALE GENOMIC DNA]</scope>
    <source>
        <tissue evidence="9">White muscle</tissue>
    </source>
</reference>
<dbReference type="SUPFAM" id="SSF57567">
    <property type="entry name" value="Serine protease inhibitors"/>
    <property type="match status" value="5"/>
</dbReference>
<dbReference type="SMART" id="SM00832">
    <property type="entry name" value="C8"/>
    <property type="match status" value="3"/>
</dbReference>
<evidence type="ECO:0000259" key="8">
    <source>
        <dbReference type="PROSITE" id="PS51233"/>
    </source>
</evidence>
<comment type="caution">
    <text evidence="9">The sequence shown here is derived from an EMBL/GenBank/DDBJ whole genome shotgun (WGS) entry which is preliminary data.</text>
</comment>
<gene>
    <name evidence="9" type="ORF">CgunFtcFv8_019735</name>
</gene>